<feature type="transmembrane region" description="Helical" evidence="1">
    <location>
        <begin position="9"/>
        <end position="28"/>
    </location>
</feature>
<reference evidence="2" key="1">
    <citation type="submission" date="2020-08" db="EMBL/GenBank/DDBJ databases">
        <title>Plant Genome Project.</title>
        <authorList>
            <person name="Zhang R.-G."/>
        </authorList>
    </citation>
    <scope>NUCLEOTIDE SEQUENCE</scope>
    <source>
        <strain evidence="2">WSP0</strain>
        <tissue evidence="2">Leaf</tissue>
    </source>
</reference>
<evidence type="ECO:0000313" key="3">
    <source>
        <dbReference type="Proteomes" id="UP000823749"/>
    </source>
</evidence>
<evidence type="ECO:0000256" key="1">
    <source>
        <dbReference type="SAM" id="Phobius"/>
    </source>
</evidence>
<keyword evidence="1" id="KW-0812">Transmembrane</keyword>
<organism evidence="2 3">
    <name type="scientific">Rhododendron griersonianum</name>
    <dbReference type="NCBI Taxonomy" id="479676"/>
    <lineage>
        <taxon>Eukaryota</taxon>
        <taxon>Viridiplantae</taxon>
        <taxon>Streptophyta</taxon>
        <taxon>Embryophyta</taxon>
        <taxon>Tracheophyta</taxon>
        <taxon>Spermatophyta</taxon>
        <taxon>Magnoliopsida</taxon>
        <taxon>eudicotyledons</taxon>
        <taxon>Gunneridae</taxon>
        <taxon>Pentapetalae</taxon>
        <taxon>asterids</taxon>
        <taxon>Ericales</taxon>
        <taxon>Ericaceae</taxon>
        <taxon>Ericoideae</taxon>
        <taxon>Rhodoreae</taxon>
        <taxon>Rhododendron</taxon>
    </lineage>
</organism>
<evidence type="ECO:0000313" key="2">
    <source>
        <dbReference type="EMBL" id="KAG5566559.1"/>
    </source>
</evidence>
<protein>
    <submittedName>
        <fullName evidence="2">Uncharacterized protein</fullName>
    </submittedName>
</protein>
<dbReference type="Proteomes" id="UP000823749">
    <property type="component" value="Chromosome 1"/>
</dbReference>
<sequence length="138" mass="15388">MDETEKMRVNLVAVLVMMAVLVMEVVVMEISDGLMPVDGSQAIGPNFMKAVEVARKGRARQVDEQDCETDYFVGVTLGRNQKVCNFKKNGVDFVPLMSASVLVSLTSIDLGIVQEVWMGARKETTWFIYTFDINIVSM</sequence>
<dbReference type="EMBL" id="JACTNZ010000001">
    <property type="protein sequence ID" value="KAG5566559.1"/>
    <property type="molecule type" value="Genomic_DNA"/>
</dbReference>
<gene>
    <name evidence="2" type="ORF">RHGRI_002198</name>
</gene>
<name>A0AAV6LRC0_9ERIC</name>
<comment type="caution">
    <text evidence="2">The sequence shown here is derived from an EMBL/GenBank/DDBJ whole genome shotgun (WGS) entry which is preliminary data.</text>
</comment>
<dbReference type="AlphaFoldDB" id="A0AAV6LRC0"/>
<proteinExistence type="predicted"/>
<keyword evidence="1" id="KW-1133">Transmembrane helix</keyword>
<accession>A0AAV6LRC0</accession>
<keyword evidence="1" id="KW-0472">Membrane</keyword>
<keyword evidence="3" id="KW-1185">Reference proteome</keyword>